<evidence type="ECO:0000313" key="3">
    <source>
        <dbReference type="Proteomes" id="UP000002015"/>
    </source>
</evidence>
<organism evidence="2 3">
    <name type="scientific">Shewanella sediminis (strain HAW-EB3)</name>
    <dbReference type="NCBI Taxonomy" id="425104"/>
    <lineage>
        <taxon>Bacteria</taxon>
        <taxon>Pseudomonadati</taxon>
        <taxon>Pseudomonadota</taxon>
        <taxon>Gammaproteobacteria</taxon>
        <taxon>Alteromonadales</taxon>
        <taxon>Shewanellaceae</taxon>
        <taxon>Shewanella</taxon>
    </lineage>
</organism>
<sequence length="110" mass="11218">MVILIQMVFMVGLVAWWLGGLVACGGSESSQQEAETDTPAGTVITAVTGVSLSLNDSTIELGSTLSLTASVLPSDASNQAVTWESSDSNVAGVDVKGGLRPILPVALRSL</sequence>
<dbReference type="KEGG" id="sse:Ssed_0666"/>
<dbReference type="SUPFAM" id="SSF49373">
    <property type="entry name" value="Invasin/intimin cell-adhesion fragments"/>
    <property type="match status" value="1"/>
</dbReference>
<dbReference type="InterPro" id="IPR003343">
    <property type="entry name" value="Big_2"/>
</dbReference>
<feature type="domain" description="BIG2" evidence="1">
    <location>
        <begin position="46"/>
        <end position="97"/>
    </location>
</feature>
<dbReference type="EMBL" id="CP000821">
    <property type="protein sequence ID" value="ABV35277.1"/>
    <property type="molecule type" value="Genomic_DNA"/>
</dbReference>
<dbReference type="AlphaFoldDB" id="A8FR04"/>
<proteinExistence type="predicted"/>
<keyword evidence="3" id="KW-1185">Reference proteome</keyword>
<protein>
    <recommendedName>
        <fullName evidence="1">BIG2 domain-containing protein</fullName>
    </recommendedName>
</protein>
<dbReference type="Proteomes" id="UP000002015">
    <property type="component" value="Chromosome"/>
</dbReference>
<accession>A8FR04</accession>
<reference evidence="2 3" key="1">
    <citation type="submission" date="2007-08" db="EMBL/GenBank/DDBJ databases">
        <title>Complete sequence of Shewanella sediminis HAW-EB3.</title>
        <authorList>
            <consortium name="US DOE Joint Genome Institute"/>
            <person name="Copeland A."/>
            <person name="Lucas S."/>
            <person name="Lapidus A."/>
            <person name="Barry K."/>
            <person name="Glavina del Rio T."/>
            <person name="Dalin E."/>
            <person name="Tice H."/>
            <person name="Pitluck S."/>
            <person name="Chertkov O."/>
            <person name="Brettin T."/>
            <person name="Bruce D."/>
            <person name="Detter J.C."/>
            <person name="Han C."/>
            <person name="Schmutz J."/>
            <person name="Larimer F."/>
            <person name="Land M."/>
            <person name="Hauser L."/>
            <person name="Kyrpides N."/>
            <person name="Kim E."/>
            <person name="Zhao J.-S."/>
            <person name="Richardson P."/>
        </authorList>
    </citation>
    <scope>NUCLEOTIDE SEQUENCE [LARGE SCALE GENOMIC DNA]</scope>
    <source>
        <strain evidence="2 3">HAW-EB3</strain>
    </source>
</reference>
<dbReference type="InterPro" id="IPR008964">
    <property type="entry name" value="Invasin/intimin_cell_adhesion"/>
</dbReference>
<gene>
    <name evidence="2" type="ordered locus">Ssed_0666</name>
</gene>
<dbReference type="Gene3D" id="2.60.40.1080">
    <property type="match status" value="1"/>
</dbReference>
<dbReference type="HOGENOM" id="CLU_2169364_0_0_6"/>
<evidence type="ECO:0000313" key="2">
    <source>
        <dbReference type="EMBL" id="ABV35277.1"/>
    </source>
</evidence>
<evidence type="ECO:0000259" key="1">
    <source>
        <dbReference type="Pfam" id="PF02368"/>
    </source>
</evidence>
<name>A8FR04_SHESH</name>
<dbReference type="Pfam" id="PF02368">
    <property type="entry name" value="Big_2"/>
    <property type="match status" value="1"/>
</dbReference>